<dbReference type="PANTHER" id="PTHR46350">
    <property type="entry name" value="RAS LIKE FAMILY 10 MEMBER B-RELATED"/>
    <property type="match status" value="1"/>
</dbReference>
<evidence type="ECO:0000256" key="1">
    <source>
        <dbReference type="SAM" id="MobiDB-lite"/>
    </source>
</evidence>
<protein>
    <recommendedName>
        <fullName evidence="4">Ras-like protein family member 10B</fullName>
    </recommendedName>
</protein>
<dbReference type="FunCoup" id="A0A7M7MCK2">
    <property type="interactions" value="3"/>
</dbReference>
<dbReference type="RefSeq" id="XP_022666346.1">
    <property type="nucleotide sequence ID" value="XM_022810611.1"/>
</dbReference>
<reference evidence="2" key="1">
    <citation type="submission" date="2021-01" db="UniProtKB">
        <authorList>
            <consortium name="EnsemblMetazoa"/>
        </authorList>
    </citation>
    <scope>IDENTIFICATION</scope>
</reference>
<dbReference type="InterPro" id="IPR052661">
    <property type="entry name" value="Ras-like_GTPase_Reg"/>
</dbReference>
<dbReference type="GO" id="GO:0005525">
    <property type="term" value="F:GTP binding"/>
    <property type="evidence" value="ECO:0007669"/>
    <property type="project" value="InterPro"/>
</dbReference>
<dbReference type="PROSITE" id="PS51421">
    <property type="entry name" value="RAS"/>
    <property type="match status" value="1"/>
</dbReference>
<dbReference type="RefSeq" id="XP_022666347.1">
    <property type="nucleotide sequence ID" value="XM_022810612.1"/>
</dbReference>
<dbReference type="PROSITE" id="PS51419">
    <property type="entry name" value="RAB"/>
    <property type="match status" value="1"/>
</dbReference>
<accession>A0A7M7MCK2</accession>
<dbReference type="InParanoid" id="A0A7M7MCK2"/>
<dbReference type="NCBIfam" id="TIGR00231">
    <property type="entry name" value="small_GTP"/>
    <property type="match status" value="1"/>
</dbReference>
<dbReference type="OrthoDB" id="299781at2759"/>
<dbReference type="Pfam" id="PF00071">
    <property type="entry name" value="Ras"/>
    <property type="match status" value="1"/>
</dbReference>
<name>A0A7M7MCK2_VARDE</name>
<dbReference type="GeneID" id="111252527"/>
<dbReference type="SMART" id="SM00174">
    <property type="entry name" value="RHO"/>
    <property type="match status" value="1"/>
</dbReference>
<feature type="region of interest" description="Disordered" evidence="1">
    <location>
        <begin position="191"/>
        <end position="213"/>
    </location>
</feature>
<organism evidence="2 3">
    <name type="scientific">Varroa destructor</name>
    <name type="common">Honeybee mite</name>
    <dbReference type="NCBI Taxonomy" id="109461"/>
    <lineage>
        <taxon>Eukaryota</taxon>
        <taxon>Metazoa</taxon>
        <taxon>Ecdysozoa</taxon>
        <taxon>Arthropoda</taxon>
        <taxon>Chelicerata</taxon>
        <taxon>Arachnida</taxon>
        <taxon>Acari</taxon>
        <taxon>Parasitiformes</taxon>
        <taxon>Mesostigmata</taxon>
        <taxon>Gamasina</taxon>
        <taxon>Dermanyssoidea</taxon>
        <taxon>Varroidae</taxon>
        <taxon>Varroa</taxon>
    </lineage>
</organism>
<dbReference type="SUPFAM" id="SSF52540">
    <property type="entry name" value="P-loop containing nucleoside triphosphate hydrolases"/>
    <property type="match status" value="1"/>
</dbReference>
<dbReference type="OMA" id="IEMEIHI"/>
<dbReference type="Proteomes" id="UP000594260">
    <property type="component" value="Unplaced"/>
</dbReference>
<dbReference type="KEGG" id="vde:111252527"/>
<dbReference type="InterPro" id="IPR027417">
    <property type="entry name" value="P-loop_NTPase"/>
</dbReference>
<dbReference type="SMART" id="SM00173">
    <property type="entry name" value="RAS"/>
    <property type="match status" value="1"/>
</dbReference>
<evidence type="ECO:0000313" key="2">
    <source>
        <dbReference type="EnsemblMetazoa" id="XP_022666347"/>
    </source>
</evidence>
<sequence length="213" mass="24599">MFMRLPVSYRIQHGTIMSLIKVVVLGAPGVGKTSLVQQFVWNEFSEIHRPTTEKHSYLASVLYNDKLFALQVTDLPVIPYFPADSLFEWADYRYYGLRSASAYILVFDVNLPETFQYVKNMREQILQSRSKEVPILIVGNKHDLGEVREHREVAGLVKKHWRCGYVECSAKYNWHVVSLFRELARTIEGHRPESSATKAREHHEASDKKCAIS</sequence>
<dbReference type="EnsemblMetazoa" id="XM_022810612">
    <property type="protein sequence ID" value="XP_022666347"/>
    <property type="gene ID" value="LOC111252527"/>
</dbReference>
<keyword evidence="3" id="KW-1185">Reference proteome</keyword>
<dbReference type="Gene3D" id="3.40.50.300">
    <property type="entry name" value="P-loop containing nucleotide triphosphate hydrolases"/>
    <property type="match status" value="1"/>
</dbReference>
<dbReference type="PRINTS" id="PR00449">
    <property type="entry name" value="RASTRNSFRMNG"/>
</dbReference>
<proteinExistence type="predicted"/>
<dbReference type="EnsemblMetazoa" id="XM_022810611">
    <property type="protein sequence ID" value="XP_022666346"/>
    <property type="gene ID" value="LOC111252527"/>
</dbReference>
<dbReference type="SMART" id="SM00175">
    <property type="entry name" value="RAB"/>
    <property type="match status" value="1"/>
</dbReference>
<dbReference type="PANTHER" id="PTHR46350:SF2">
    <property type="entry name" value="RAS LIKE FAMILY 10 MEMBER B"/>
    <property type="match status" value="1"/>
</dbReference>
<evidence type="ECO:0000313" key="3">
    <source>
        <dbReference type="Proteomes" id="UP000594260"/>
    </source>
</evidence>
<dbReference type="InterPro" id="IPR001806">
    <property type="entry name" value="Small_GTPase"/>
</dbReference>
<evidence type="ECO:0008006" key="4">
    <source>
        <dbReference type="Google" id="ProtNLM"/>
    </source>
</evidence>
<dbReference type="GO" id="GO:0003924">
    <property type="term" value="F:GTPase activity"/>
    <property type="evidence" value="ECO:0007669"/>
    <property type="project" value="InterPro"/>
</dbReference>
<dbReference type="InterPro" id="IPR005225">
    <property type="entry name" value="Small_GTP-bd"/>
</dbReference>
<dbReference type="AlphaFoldDB" id="A0A7M7MCK2"/>